<sequence>MIAEYDTTRTTERKETPTPNRTAAPVSGGIRARLVQWTWLAALTLLLVSLPATAAFFYDLFRWPGADGTFVKQWITDGYPRSLALLCLLTEASLAFVLLARRAVRWPYLLLPTFVGLAWIGQLAVVMATPGHPALTPLLALKTAAAAPAIALLFAIPPWIAEGVDRRPSASA</sequence>
<organism evidence="3 4">
    <name type="scientific">Methylacidimicrobium tartarophylax</name>
    <dbReference type="NCBI Taxonomy" id="1041768"/>
    <lineage>
        <taxon>Bacteria</taxon>
        <taxon>Pseudomonadati</taxon>
        <taxon>Verrucomicrobiota</taxon>
        <taxon>Methylacidimicrobium</taxon>
    </lineage>
</organism>
<feature type="region of interest" description="Disordered" evidence="1">
    <location>
        <begin position="1"/>
        <end position="24"/>
    </location>
</feature>
<keyword evidence="2" id="KW-0812">Transmembrane</keyword>
<keyword evidence="2" id="KW-0472">Membrane</keyword>
<proteinExistence type="predicted"/>
<protein>
    <submittedName>
        <fullName evidence="3">Uncharacterized protein</fullName>
    </submittedName>
</protein>
<dbReference type="RefSeq" id="WP_142659584.1">
    <property type="nucleotide sequence ID" value="NZ_CABFVA020000023.1"/>
</dbReference>
<dbReference type="OrthoDB" id="197503at2"/>
<feature type="transmembrane region" description="Helical" evidence="2">
    <location>
        <begin position="139"/>
        <end position="161"/>
    </location>
</feature>
<gene>
    <name evidence="3" type="ORF">MAMT_00653</name>
</gene>
<keyword evidence="2" id="KW-1133">Transmembrane helix</keyword>
<evidence type="ECO:0000256" key="1">
    <source>
        <dbReference type="SAM" id="MobiDB-lite"/>
    </source>
</evidence>
<evidence type="ECO:0000313" key="3">
    <source>
        <dbReference type="EMBL" id="VVM05501.1"/>
    </source>
</evidence>
<dbReference type="AlphaFoldDB" id="A0A5E6MCK2"/>
<name>A0A5E6MCK2_9BACT</name>
<feature type="transmembrane region" description="Helical" evidence="2">
    <location>
        <begin position="37"/>
        <end position="58"/>
    </location>
</feature>
<feature type="transmembrane region" description="Helical" evidence="2">
    <location>
        <begin position="78"/>
        <end position="99"/>
    </location>
</feature>
<dbReference type="Proteomes" id="UP000334923">
    <property type="component" value="Unassembled WGS sequence"/>
</dbReference>
<dbReference type="EMBL" id="CABFVA020000023">
    <property type="protein sequence ID" value="VVM05501.1"/>
    <property type="molecule type" value="Genomic_DNA"/>
</dbReference>
<reference evidence="3 4" key="1">
    <citation type="submission" date="2019-09" db="EMBL/GenBank/DDBJ databases">
        <authorList>
            <person name="Cremers G."/>
        </authorList>
    </citation>
    <scope>NUCLEOTIDE SEQUENCE [LARGE SCALE GENOMIC DNA]</scope>
    <source>
        <strain evidence="3">4A</strain>
    </source>
</reference>
<keyword evidence="4" id="KW-1185">Reference proteome</keyword>
<feature type="transmembrane region" description="Helical" evidence="2">
    <location>
        <begin position="106"/>
        <end position="127"/>
    </location>
</feature>
<evidence type="ECO:0000256" key="2">
    <source>
        <dbReference type="SAM" id="Phobius"/>
    </source>
</evidence>
<feature type="compositionally biased region" description="Basic and acidic residues" evidence="1">
    <location>
        <begin position="1"/>
        <end position="16"/>
    </location>
</feature>
<accession>A0A5E6MCK2</accession>
<evidence type="ECO:0000313" key="4">
    <source>
        <dbReference type="Proteomes" id="UP000334923"/>
    </source>
</evidence>